<feature type="signal peptide" evidence="4">
    <location>
        <begin position="1"/>
        <end position="20"/>
    </location>
</feature>
<organism evidence="6 7">
    <name type="scientific">Mucilaginibacter pineti</name>
    <dbReference type="NCBI Taxonomy" id="1391627"/>
    <lineage>
        <taxon>Bacteria</taxon>
        <taxon>Pseudomonadati</taxon>
        <taxon>Bacteroidota</taxon>
        <taxon>Sphingobacteriia</taxon>
        <taxon>Sphingobacteriales</taxon>
        <taxon>Sphingobacteriaceae</taxon>
        <taxon>Mucilaginibacter</taxon>
    </lineage>
</organism>
<dbReference type="Pfam" id="PF00150">
    <property type="entry name" value="Cellulase"/>
    <property type="match status" value="1"/>
</dbReference>
<dbReference type="PANTHER" id="PTHR34142">
    <property type="entry name" value="ENDO-BETA-1,4-GLUCANASE A"/>
    <property type="match status" value="1"/>
</dbReference>
<feature type="chain" id="PRO_5011706877" evidence="4">
    <location>
        <begin position="21"/>
        <end position="326"/>
    </location>
</feature>
<comment type="similarity">
    <text evidence="3">Belongs to the glycosyl hydrolase 5 (cellulase A) family.</text>
</comment>
<dbReference type="EMBL" id="FNAI01000017">
    <property type="protein sequence ID" value="SDF41414.1"/>
    <property type="molecule type" value="Genomic_DNA"/>
</dbReference>
<dbReference type="Proteomes" id="UP000199072">
    <property type="component" value="Unassembled WGS sequence"/>
</dbReference>
<feature type="domain" description="Glycoside hydrolase family 5" evidence="5">
    <location>
        <begin position="43"/>
        <end position="288"/>
    </location>
</feature>
<protein>
    <submittedName>
        <fullName evidence="6">Endoglucanase</fullName>
    </submittedName>
</protein>
<evidence type="ECO:0000313" key="6">
    <source>
        <dbReference type="EMBL" id="SDF41414.1"/>
    </source>
</evidence>
<dbReference type="GO" id="GO:0000272">
    <property type="term" value="P:polysaccharide catabolic process"/>
    <property type="evidence" value="ECO:0007669"/>
    <property type="project" value="InterPro"/>
</dbReference>
<name>A0A1G7KWF5_9SPHI</name>
<evidence type="ECO:0000256" key="1">
    <source>
        <dbReference type="ARBA" id="ARBA00022801"/>
    </source>
</evidence>
<dbReference type="Gene3D" id="3.20.20.80">
    <property type="entry name" value="Glycosidases"/>
    <property type="match status" value="1"/>
</dbReference>
<keyword evidence="7" id="KW-1185">Reference proteome</keyword>
<dbReference type="RefSeq" id="WP_091155250.1">
    <property type="nucleotide sequence ID" value="NZ_FNAI01000017.1"/>
</dbReference>
<reference evidence="6 7" key="1">
    <citation type="submission" date="2016-10" db="EMBL/GenBank/DDBJ databases">
        <authorList>
            <person name="de Groot N.N."/>
        </authorList>
    </citation>
    <scope>NUCLEOTIDE SEQUENCE [LARGE SCALE GENOMIC DNA]</scope>
    <source>
        <strain evidence="6 7">47C3B</strain>
    </source>
</reference>
<dbReference type="AlphaFoldDB" id="A0A1G7KWF5"/>
<dbReference type="SUPFAM" id="SSF51445">
    <property type="entry name" value="(Trans)glycosidases"/>
    <property type="match status" value="1"/>
</dbReference>
<dbReference type="STRING" id="1391627.SAMN05216464_117111"/>
<dbReference type="InterPro" id="IPR017853">
    <property type="entry name" value="GH"/>
</dbReference>
<dbReference type="InterPro" id="IPR001547">
    <property type="entry name" value="Glyco_hydro_5"/>
</dbReference>
<proteinExistence type="inferred from homology"/>
<sequence length="326" mass="36795">MVRLKLLIVVLMCVAGRLVAQPALSPVAKNGALKVEGGKIVNRQGVAPQLRGISFSWSLWGGRKYYTPETVDWLASDFKVSIIRAAMGIQPDSGYLQYPQQQKQLIVNTVNRAIKDGIYVLIDWHDHNANQHLKESKLFFAEMAKKYKGVPNVIYEIWNEPARVNWDTVKNYALQVISIIRKYDADNLIVVGSPNWDQDVDVAAADRITGYKNIAYSFHFYASDPNHQQHLQDKANKAIKVGLPLFVTEWGVGESNGDGEFNMAKTTAWLKWMEANQLSWANWNITDKHETTAILQKGAPATGRWTANQLTPAGAYIRDKLRELNR</sequence>
<accession>A0A1G7KWF5</accession>
<dbReference type="GO" id="GO:0004553">
    <property type="term" value="F:hydrolase activity, hydrolyzing O-glycosyl compounds"/>
    <property type="evidence" value="ECO:0007669"/>
    <property type="project" value="InterPro"/>
</dbReference>
<evidence type="ECO:0000256" key="2">
    <source>
        <dbReference type="ARBA" id="ARBA00023295"/>
    </source>
</evidence>
<keyword evidence="1 3" id="KW-0378">Hydrolase</keyword>
<gene>
    <name evidence="6" type="ORF">SAMN05216464_117111</name>
</gene>
<dbReference type="PANTHER" id="PTHR34142:SF1">
    <property type="entry name" value="GLYCOSIDE HYDROLASE FAMILY 5 DOMAIN-CONTAINING PROTEIN"/>
    <property type="match status" value="1"/>
</dbReference>
<evidence type="ECO:0000256" key="3">
    <source>
        <dbReference type="RuleBase" id="RU361153"/>
    </source>
</evidence>
<evidence type="ECO:0000256" key="4">
    <source>
        <dbReference type="SAM" id="SignalP"/>
    </source>
</evidence>
<keyword evidence="2 3" id="KW-0326">Glycosidase</keyword>
<evidence type="ECO:0000259" key="5">
    <source>
        <dbReference type="Pfam" id="PF00150"/>
    </source>
</evidence>
<dbReference type="OrthoDB" id="154460at2"/>
<keyword evidence="4" id="KW-0732">Signal</keyword>
<evidence type="ECO:0000313" key="7">
    <source>
        <dbReference type="Proteomes" id="UP000199072"/>
    </source>
</evidence>